<dbReference type="Proteomes" id="UP001596022">
    <property type="component" value="Unassembled WGS sequence"/>
</dbReference>
<evidence type="ECO:0000313" key="2">
    <source>
        <dbReference type="Proteomes" id="UP001596022"/>
    </source>
</evidence>
<proteinExistence type="predicted"/>
<sequence>MNLDRFVVGLDDPQDAPVVGECTQCKGEIYKDNEVIRYEGDLFCDTVCLSEFLLEISDYEEVVAGE</sequence>
<organism evidence="1 2">
    <name type="scientific">Camelliibacillus cellulosilyticus</name>
    <dbReference type="NCBI Taxonomy" id="2174486"/>
    <lineage>
        <taxon>Bacteria</taxon>
        <taxon>Bacillati</taxon>
        <taxon>Bacillota</taxon>
        <taxon>Bacilli</taxon>
        <taxon>Bacillales</taxon>
        <taxon>Sporolactobacillaceae</taxon>
        <taxon>Camelliibacillus</taxon>
    </lineage>
</organism>
<name>A0ABV9GK03_9BACL</name>
<protein>
    <recommendedName>
        <fullName evidence="3">TRASH domain-containing protein</fullName>
    </recommendedName>
</protein>
<accession>A0ABV9GK03</accession>
<keyword evidence="2" id="KW-1185">Reference proteome</keyword>
<evidence type="ECO:0000313" key="1">
    <source>
        <dbReference type="EMBL" id="MFC4618629.1"/>
    </source>
</evidence>
<comment type="caution">
    <text evidence="1">The sequence shown here is derived from an EMBL/GenBank/DDBJ whole genome shotgun (WGS) entry which is preliminary data.</text>
</comment>
<evidence type="ECO:0008006" key="3">
    <source>
        <dbReference type="Google" id="ProtNLM"/>
    </source>
</evidence>
<gene>
    <name evidence="1" type="ORF">ACFO4N_07755</name>
</gene>
<reference evidence="2" key="1">
    <citation type="journal article" date="2019" name="Int. J. Syst. Evol. Microbiol.">
        <title>The Global Catalogue of Microorganisms (GCM) 10K type strain sequencing project: providing services to taxonomists for standard genome sequencing and annotation.</title>
        <authorList>
            <consortium name="The Broad Institute Genomics Platform"/>
            <consortium name="The Broad Institute Genome Sequencing Center for Infectious Disease"/>
            <person name="Wu L."/>
            <person name="Ma J."/>
        </authorList>
    </citation>
    <scope>NUCLEOTIDE SEQUENCE [LARGE SCALE GENOMIC DNA]</scope>
    <source>
        <strain evidence="2">CGMCC 1.16306</strain>
    </source>
</reference>
<dbReference type="RefSeq" id="WP_376845668.1">
    <property type="nucleotide sequence ID" value="NZ_JBHSFW010000002.1"/>
</dbReference>
<dbReference type="EMBL" id="JBHSFW010000002">
    <property type="protein sequence ID" value="MFC4618629.1"/>
    <property type="molecule type" value="Genomic_DNA"/>
</dbReference>